<keyword evidence="3" id="KW-1185">Reference proteome</keyword>
<evidence type="ECO:0000313" key="2">
    <source>
        <dbReference type="EMBL" id="GLK48878.1"/>
    </source>
</evidence>
<dbReference type="PANTHER" id="PTHR43179">
    <property type="entry name" value="RHAMNOSYLTRANSFERASE WBBL"/>
    <property type="match status" value="1"/>
</dbReference>
<dbReference type="Gene3D" id="3.90.550.10">
    <property type="entry name" value="Spore Coat Polysaccharide Biosynthesis Protein SpsA, Chain A"/>
    <property type="match status" value="1"/>
</dbReference>
<dbReference type="Pfam" id="PF00535">
    <property type="entry name" value="Glycos_transf_2"/>
    <property type="match status" value="1"/>
</dbReference>
<reference evidence="2" key="2">
    <citation type="submission" date="2023-01" db="EMBL/GenBank/DDBJ databases">
        <authorList>
            <person name="Sun Q."/>
            <person name="Evtushenko L."/>
        </authorList>
    </citation>
    <scope>NUCLEOTIDE SEQUENCE</scope>
    <source>
        <strain evidence="2">VKM B-1499</strain>
    </source>
</reference>
<protein>
    <recommendedName>
        <fullName evidence="1">Glycosyltransferase 2-like domain-containing protein</fullName>
    </recommendedName>
</protein>
<proteinExistence type="predicted"/>
<reference evidence="2" key="1">
    <citation type="journal article" date="2014" name="Int. J. Syst. Evol. Microbiol.">
        <title>Complete genome of a new Firmicutes species belonging to the dominant human colonic microbiota ('Ruminococcus bicirculans') reveals two chromosomes and a selective capacity to utilize plant glucans.</title>
        <authorList>
            <consortium name="NISC Comparative Sequencing Program"/>
            <person name="Wegmann U."/>
            <person name="Louis P."/>
            <person name="Goesmann A."/>
            <person name="Henrissat B."/>
            <person name="Duncan S.H."/>
            <person name="Flint H.J."/>
        </authorList>
    </citation>
    <scope>NUCLEOTIDE SEQUENCE</scope>
    <source>
        <strain evidence="2">VKM B-1499</strain>
    </source>
</reference>
<dbReference type="Proteomes" id="UP001143509">
    <property type="component" value="Unassembled WGS sequence"/>
</dbReference>
<comment type="caution">
    <text evidence="2">The sequence shown here is derived from an EMBL/GenBank/DDBJ whole genome shotgun (WGS) entry which is preliminary data.</text>
</comment>
<accession>A0ABQ5T960</accession>
<dbReference type="EMBL" id="BSFD01000004">
    <property type="protein sequence ID" value="GLK48878.1"/>
    <property type="molecule type" value="Genomic_DNA"/>
</dbReference>
<dbReference type="InterPro" id="IPR029044">
    <property type="entry name" value="Nucleotide-diphossugar_trans"/>
</dbReference>
<dbReference type="PANTHER" id="PTHR43179:SF7">
    <property type="entry name" value="RHAMNOSYLTRANSFERASE WBBL"/>
    <property type="match status" value="1"/>
</dbReference>
<dbReference type="Gene3D" id="1.25.40.10">
    <property type="entry name" value="Tetratricopeptide repeat domain"/>
    <property type="match status" value="1"/>
</dbReference>
<sequence length="585" mass="64262">MRVRLANTLRESGDLPAAISVLREALSLRPDKANIKLTLAEVLDEANFSHEADAIRSQMLELVGAETAIPPFSQPGVISRPGAPARSVDRVEIQIKAQTCTKEEVEMTLASLRGLTSVNWHATVLKGCDQSQGVESFGPTAPGALLMSDNLTRTAALNPVLLIDAGTVLTPDCLDWLIWALTDDVCAAYCDHDEVDTVGTKRPILQSAPHFLDLVTNPSPPAVIIFRDHGNDARGFGARGLLSWALTRGKVRHVPLVLACAKASDRSLNTERPSKPQPEVAGRILVVIPTRDEGAALEVMLTSLFRNASSRDEVDVVVIDNGSRESGTLKMLEHWRSQGVEILRRDEPFNWASLNNIACEGREHPIVVFANNDMEMLSESWDLTARRLLSMDGVGVVGARLIYPNDRVQHAGIVMGALNGEPLHEGLRAGPDERGPLDRWVRRRPATAVTGAFMAMRRSVFDQVGGFDAENFAVSCNDVDFCLRAGAVGWTILYAPELVLRHHESLSRGHSNTEAKRKRVSEEMGRLLARWGDRARFDPTRNPQWEGRGIRLFAGMRSLTAEEVMDWAIKTESRPSDQPETPTLA</sequence>
<evidence type="ECO:0000313" key="3">
    <source>
        <dbReference type="Proteomes" id="UP001143509"/>
    </source>
</evidence>
<dbReference type="InterPro" id="IPR011990">
    <property type="entry name" value="TPR-like_helical_dom_sf"/>
</dbReference>
<feature type="domain" description="Glycosyltransferase 2-like" evidence="1">
    <location>
        <begin position="286"/>
        <end position="463"/>
    </location>
</feature>
<organism evidence="2 3">
    <name type="scientific">Brevundimonas intermedia</name>
    <dbReference type="NCBI Taxonomy" id="74315"/>
    <lineage>
        <taxon>Bacteria</taxon>
        <taxon>Pseudomonadati</taxon>
        <taxon>Pseudomonadota</taxon>
        <taxon>Alphaproteobacteria</taxon>
        <taxon>Caulobacterales</taxon>
        <taxon>Caulobacteraceae</taxon>
        <taxon>Brevundimonas</taxon>
    </lineage>
</organism>
<dbReference type="InterPro" id="IPR001173">
    <property type="entry name" value="Glyco_trans_2-like"/>
</dbReference>
<name>A0ABQ5T960_9CAUL</name>
<dbReference type="SUPFAM" id="SSF53448">
    <property type="entry name" value="Nucleotide-diphospho-sugar transferases"/>
    <property type="match status" value="1"/>
</dbReference>
<evidence type="ECO:0000259" key="1">
    <source>
        <dbReference type="Pfam" id="PF00535"/>
    </source>
</evidence>
<gene>
    <name evidence="2" type="ORF">GCM10017620_18510</name>
</gene>